<dbReference type="Pfam" id="PF03401">
    <property type="entry name" value="TctC"/>
    <property type="match status" value="1"/>
</dbReference>
<sequence>MKLNKKLISSMLSVALIGALALSGCASQSSSSEPAASSSSTSSSSSSESTDYPKSAMEFIAPSGAGGGWDLTIRTVAKVLQDTSLVNVPMPVTNNSGGGGGVNLAYMQTQEGSDKLISVYSPPILLINLNGSSEYSYKETTPIARLITDYGAFVVPKDSPYKSIADVMDALKKDPKSVKIGGGSSAGSMDHIQFLIVAKAAGVTDLKEIDYISFQDGTATAQILGGHVDLLTTGLGDVQSLIESGDLIALAQTASDRVGEGALAEIPTCKEQGIDVTFENWRGLFGAPGMPDYAVDFWRDTLKKMTETDEWNAERTKHGWADAYMDKEDFESFLAEKNEEYKGILAEIGLLAE</sequence>
<dbReference type="Gene3D" id="3.40.190.10">
    <property type="entry name" value="Periplasmic binding protein-like II"/>
    <property type="match status" value="1"/>
</dbReference>
<dbReference type="SUPFAM" id="SSF53850">
    <property type="entry name" value="Periplasmic binding protein-like II"/>
    <property type="match status" value="1"/>
</dbReference>
<dbReference type="EMBL" id="JAHBCL010000001">
    <property type="protein sequence ID" value="MBS7525075.1"/>
    <property type="molecule type" value="Genomic_DNA"/>
</dbReference>
<keyword evidence="5" id="KW-1185">Reference proteome</keyword>
<accession>A0ABS5PJ10</accession>
<dbReference type="PANTHER" id="PTHR42928:SF3">
    <property type="entry name" value="UPF0065 PROTEIN YFLP"/>
    <property type="match status" value="1"/>
</dbReference>
<dbReference type="PROSITE" id="PS51257">
    <property type="entry name" value="PROKAR_LIPOPROTEIN"/>
    <property type="match status" value="1"/>
</dbReference>
<feature type="chain" id="PRO_5046667270" evidence="3">
    <location>
        <begin position="22"/>
        <end position="353"/>
    </location>
</feature>
<evidence type="ECO:0000313" key="5">
    <source>
        <dbReference type="Proteomes" id="UP000746471"/>
    </source>
</evidence>
<dbReference type="CDD" id="cd07012">
    <property type="entry name" value="PBP2_Bug_TTT"/>
    <property type="match status" value="1"/>
</dbReference>
<dbReference type="Proteomes" id="UP000746471">
    <property type="component" value="Unassembled WGS sequence"/>
</dbReference>
<dbReference type="PIRSF" id="PIRSF017082">
    <property type="entry name" value="YflP"/>
    <property type="match status" value="1"/>
</dbReference>
<organism evidence="4 5">
    <name type="scientific">Fusibacter paucivorans</name>
    <dbReference type="NCBI Taxonomy" id="76009"/>
    <lineage>
        <taxon>Bacteria</taxon>
        <taxon>Bacillati</taxon>
        <taxon>Bacillota</taxon>
        <taxon>Clostridia</taxon>
        <taxon>Eubacteriales</taxon>
        <taxon>Eubacteriales Family XII. Incertae Sedis</taxon>
        <taxon>Fusibacter</taxon>
    </lineage>
</organism>
<evidence type="ECO:0000256" key="3">
    <source>
        <dbReference type="SAM" id="SignalP"/>
    </source>
</evidence>
<name>A0ABS5PJ10_9FIRM</name>
<feature type="region of interest" description="Disordered" evidence="2">
    <location>
        <begin position="29"/>
        <end position="51"/>
    </location>
</feature>
<proteinExistence type="inferred from homology"/>
<evidence type="ECO:0000313" key="4">
    <source>
        <dbReference type="EMBL" id="MBS7525075.1"/>
    </source>
</evidence>
<reference evidence="4 5" key="1">
    <citation type="submission" date="2021-05" db="EMBL/GenBank/DDBJ databases">
        <title>Fusibacter ferrireducens sp. nov., an anaerobic, sulfur- and Fe-reducing bacterium isolated from the mangrove sediment.</title>
        <authorList>
            <person name="Qiu D."/>
        </authorList>
    </citation>
    <scope>NUCLEOTIDE SEQUENCE [LARGE SCALE GENOMIC DNA]</scope>
    <source>
        <strain evidence="4 5">DSM 12116</strain>
    </source>
</reference>
<feature type="compositionally biased region" description="Low complexity" evidence="2">
    <location>
        <begin position="29"/>
        <end position="50"/>
    </location>
</feature>
<dbReference type="InterPro" id="IPR005064">
    <property type="entry name" value="BUG"/>
</dbReference>
<evidence type="ECO:0000256" key="2">
    <source>
        <dbReference type="SAM" id="MobiDB-lite"/>
    </source>
</evidence>
<comment type="similarity">
    <text evidence="1">Belongs to the UPF0065 (bug) family.</text>
</comment>
<dbReference type="InterPro" id="IPR042100">
    <property type="entry name" value="Bug_dom1"/>
</dbReference>
<feature type="signal peptide" evidence="3">
    <location>
        <begin position="1"/>
        <end position="21"/>
    </location>
</feature>
<dbReference type="PANTHER" id="PTHR42928">
    <property type="entry name" value="TRICARBOXYLATE-BINDING PROTEIN"/>
    <property type="match status" value="1"/>
</dbReference>
<comment type="caution">
    <text evidence="4">The sequence shown here is derived from an EMBL/GenBank/DDBJ whole genome shotgun (WGS) entry which is preliminary data.</text>
</comment>
<gene>
    <name evidence="4" type="ORF">KHM83_00140</name>
</gene>
<dbReference type="Gene3D" id="3.40.190.150">
    <property type="entry name" value="Bordetella uptake gene, domain 1"/>
    <property type="match status" value="1"/>
</dbReference>
<dbReference type="RefSeq" id="WP_213234865.1">
    <property type="nucleotide sequence ID" value="NZ_JAHBCL010000001.1"/>
</dbReference>
<protein>
    <submittedName>
        <fullName evidence="4">Tripartite tricarboxylate transporter substrate binding protein</fullName>
    </submittedName>
</protein>
<keyword evidence="3" id="KW-0732">Signal</keyword>
<evidence type="ECO:0000256" key="1">
    <source>
        <dbReference type="ARBA" id="ARBA00006987"/>
    </source>
</evidence>